<dbReference type="Pfam" id="PF01284">
    <property type="entry name" value="MARVEL"/>
    <property type="match status" value="1"/>
</dbReference>
<feature type="transmembrane region" description="Helical" evidence="6">
    <location>
        <begin position="149"/>
        <end position="169"/>
    </location>
</feature>
<feature type="transmembrane region" description="Helical" evidence="6">
    <location>
        <begin position="84"/>
        <end position="104"/>
    </location>
</feature>
<reference evidence="8 9" key="1">
    <citation type="submission" date="2016-04" db="EMBL/GenBank/DDBJ databases">
        <title>A degradative enzymes factory behind the ericoid mycorrhizal symbiosis.</title>
        <authorList>
            <consortium name="DOE Joint Genome Institute"/>
            <person name="Martino E."/>
            <person name="Morin E."/>
            <person name="Grelet G."/>
            <person name="Kuo A."/>
            <person name="Kohler A."/>
            <person name="Daghino S."/>
            <person name="Barry K."/>
            <person name="Choi C."/>
            <person name="Cichocki N."/>
            <person name="Clum A."/>
            <person name="Copeland A."/>
            <person name="Hainaut M."/>
            <person name="Haridas S."/>
            <person name="Labutti K."/>
            <person name="Lindquist E."/>
            <person name="Lipzen A."/>
            <person name="Khouja H.-R."/>
            <person name="Murat C."/>
            <person name="Ohm R."/>
            <person name="Olson A."/>
            <person name="Spatafora J."/>
            <person name="Veneault-Fourrey C."/>
            <person name="Henrissat B."/>
            <person name="Grigoriev I."/>
            <person name="Martin F."/>
            <person name="Perotto S."/>
        </authorList>
    </citation>
    <scope>NUCLEOTIDE SEQUENCE [LARGE SCALE GENOMIC DNA]</scope>
    <source>
        <strain evidence="8 9">F</strain>
    </source>
</reference>
<feature type="transmembrane region" description="Helical" evidence="6">
    <location>
        <begin position="12"/>
        <end position="32"/>
    </location>
</feature>
<proteinExistence type="predicted"/>
<gene>
    <name evidence="8" type="ORF">L207DRAFT_633129</name>
</gene>
<dbReference type="AlphaFoldDB" id="A0A2J6RTH6"/>
<keyword evidence="4 6" id="KW-0472">Membrane</keyword>
<dbReference type="InterPro" id="IPR008253">
    <property type="entry name" value="Marvel"/>
</dbReference>
<feature type="domain" description="MARVEL" evidence="7">
    <location>
        <begin position="16"/>
        <end position="110"/>
    </location>
</feature>
<keyword evidence="3 6" id="KW-1133">Transmembrane helix</keyword>
<evidence type="ECO:0000256" key="6">
    <source>
        <dbReference type="SAM" id="Phobius"/>
    </source>
</evidence>
<evidence type="ECO:0000259" key="7">
    <source>
        <dbReference type="Pfam" id="PF01284"/>
    </source>
</evidence>
<protein>
    <recommendedName>
        <fullName evidence="7">MARVEL domain-containing protein</fullName>
    </recommendedName>
</protein>
<name>A0A2J6RTH6_HYAVF</name>
<evidence type="ECO:0000256" key="2">
    <source>
        <dbReference type="ARBA" id="ARBA00022692"/>
    </source>
</evidence>
<sequence length="258" mass="29106">MAFSSPADRSPLWIHIVRGVQILFSLIIIGLSGDLIHGYYFNQLGFAIFCVLLTWLVVAYHFATEYNASVAKIRHPFATIGLDALLALFWLSAMGATAALRASFRYSVDVEDCYSNGHAIDSDTCIVDRDLEKRDAVASHAGLDMMSGIAGLSALEWLLFTACLVYYILTWYQGRSKTSRTAYQPPTEGYAMPSNQQPYAQQPPQQPYVQKPYVQPYVQQTDVQQPYEHPYVQPQHAQPYQQQHYASQQPYSSQVPYS</sequence>
<evidence type="ECO:0000256" key="5">
    <source>
        <dbReference type="SAM" id="MobiDB-lite"/>
    </source>
</evidence>
<evidence type="ECO:0000313" key="9">
    <source>
        <dbReference type="Proteomes" id="UP000235786"/>
    </source>
</evidence>
<keyword evidence="2 6" id="KW-0812">Transmembrane</keyword>
<evidence type="ECO:0000256" key="4">
    <source>
        <dbReference type="ARBA" id="ARBA00023136"/>
    </source>
</evidence>
<evidence type="ECO:0000256" key="1">
    <source>
        <dbReference type="ARBA" id="ARBA00004141"/>
    </source>
</evidence>
<feature type="compositionally biased region" description="Low complexity" evidence="5">
    <location>
        <begin position="196"/>
        <end position="220"/>
    </location>
</feature>
<dbReference type="GO" id="GO:0016020">
    <property type="term" value="C:membrane"/>
    <property type="evidence" value="ECO:0007669"/>
    <property type="project" value="UniProtKB-SubCell"/>
</dbReference>
<feature type="compositionally biased region" description="Low complexity" evidence="5">
    <location>
        <begin position="233"/>
        <end position="258"/>
    </location>
</feature>
<comment type="subcellular location">
    <subcellularLocation>
        <location evidence="1">Membrane</location>
        <topology evidence="1">Multi-pass membrane protein</topology>
    </subcellularLocation>
</comment>
<feature type="transmembrane region" description="Helical" evidence="6">
    <location>
        <begin position="44"/>
        <end position="63"/>
    </location>
</feature>
<feature type="region of interest" description="Disordered" evidence="5">
    <location>
        <begin position="182"/>
        <end position="258"/>
    </location>
</feature>
<dbReference type="EMBL" id="KZ613944">
    <property type="protein sequence ID" value="PMD41815.1"/>
    <property type="molecule type" value="Genomic_DNA"/>
</dbReference>
<keyword evidence="9" id="KW-1185">Reference proteome</keyword>
<evidence type="ECO:0000313" key="8">
    <source>
        <dbReference type="EMBL" id="PMD41815.1"/>
    </source>
</evidence>
<dbReference type="Proteomes" id="UP000235786">
    <property type="component" value="Unassembled WGS sequence"/>
</dbReference>
<dbReference type="PANTHER" id="PTHR37451:SF4">
    <property type="entry name" value="MARVEL DOMAIN-CONTAINING PROTEIN"/>
    <property type="match status" value="1"/>
</dbReference>
<accession>A0A2J6RTH6</accession>
<evidence type="ECO:0000256" key="3">
    <source>
        <dbReference type="ARBA" id="ARBA00022989"/>
    </source>
</evidence>
<dbReference type="OrthoDB" id="5325022at2759"/>
<organism evidence="8 9">
    <name type="scientific">Hyaloscypha variabilis (strain UAMH 11265 / GT02V1 / F)</name>
    <name type="common">Meliniomyces variabilis</name>
    <dbReference type="NCBI Taxonomy" id="1149755"/>
    <lineage>
        <taxon>Eukaryota</taxon>
        <taxon>Fungi</taxon>
        <taxon>Dikarya</taxon>
        <taxon>Ascomycota</taxon>
        <taxon>Pezizomycotina</taxon>
        <taxon>Leotiomycetes</taxon>
        <taxon>Helotiales</taxon>
        <taxon>Hyaloscyphaceae</taxon>
        <taxon>Hyaloscypha</taxon>
        <taxon>Hyaloscypha variabilis</taxon>
    </lineage>
</organism>
<dbReference type="PANTHER" id="PTHR37451">
    <property type="entry name" value="MARVEL DOMAIN"/>
    <property type="match status" value="1"/>
</dbReference>
<dbReference type="STRING" id="1149755.A0A2J6RTH6"/>